<protein>
    <submittedName>
        <fullName evidence="2">Uncharacterized protein</fullName>
    </submittedName>
</protein>
<evidence type="ECO:0000313" key="3">
    <source>
        <dbReference type="Proteomes" id="UP001501447"/>
    </source>
</evidence>
<keyword evidence="3" id="KW-1185">Reference proteome</keyword>
<reference evidence="2 3" key="1">
    <citation type="journal article" date="2019" name="Int. J. Syst. Evol. Microbiol.">
        <title>The Global Catalogue of Microorganisms (GCM) 10K type strain sequencing project: providing services to taxonomists for standard genome sequencing and annotation.</title>
        <authorList>
            <consortium name="The Broad Institute Genomics Platform"/>
            <consortium name="The Broad Institute Genome Sequencing Center for Infectious Disease"/>
            <person name="Wu L."/>
            <person name="Ma J."/>
        </authorList>
    </citation>
    <scope>NUCLEOTIDE SEQUENCE [LARGE SCALE GENOMIC DNA]</scope>
    <source>
        <strain evidence="2 3">JCM 16373</strain>
    </source>
</reference>
<comment type="caution">
    <text evidence="2">The sequence shown here is derived from an EMBL/GenBank/DDBJ whole genome shotgun (WGS) entry which is preliminary data.</text>
</comment>
<evidence type="ECO:0000256" key="1">
    <source>
        <dbReference type="SAM" id="MobiDB-lite"/>
    </source>
</evidence>
<proteinExistence type="predicted"/>
<accession>A0ABN3PSV9</accession>
<sequence length="137" mass="14070">MGVAEAVFLEPGEVQRPFAGALRVPEPGREHPAVHNGGAIGREDHVGQPADRLDQLDTVAEVPVKVVQALPLGEGEAAVGRLPGLHPRVDGVRDVEVAGPARQQAPRAGGLGHAASFFARVRHGAAGCPAPLADQGL</sequence>
<feature type="region of interest" description="Disordered" evidence="1">
    <location>
        <begin position="25"/>
        <end position="46"/>
    </location>
</feature>
<dbReference type="Proteomes" id="UP001501447">
    <property type="component" value="Unassembled WGS sequence"/>
</dbReference>
<name>A0ABN3PSV9_9ACTN</name>
<gene>
    <name evidence="2" type="ORF">GCM10009863_12850</name>
</gene>
<evidence type="ECO:0000313" key="2">
    <source>
        <dbReference type="EMBL" id="GAA2600969.1"/>
    </source>
</evidence>
<organism evidence="2 3">
    <name type="scientific">Streptomyces axinellae</name>
    <dbReference type="NCBI Taxonomy" id="552788"/>
    <lineage>
        <taxon>Bacteria</taxon>
        <taxon>Bacillati</taxon>
        <taxon>Actinomycetota</taxon>
        <taxon>Actinomycetes</taxon>
        <taxon>Kitasatosporales</taxon>
        <taxon>Streptomycetaceae</taxon>
        <taxon>Streptomyces</taxon>
    </lineage>
</organism>
<dbReference type="EMBL" id="BAAARJ010000003">
    <property type="protein sequence ID" value="GAA2600969.1"/>
    <property type="molecule type" value="Genomic_DNA"/>
</dbReference>